<dbReference type="Proteomes" id="UP001558613">
    <property type="component" value="Unassembled WGS sequence"/>
</dbReference>
<protein>
    <submittedName>
        <fullName evidence="2">Uncharacterized protein</fullName>
    </submittedName>
</protein>
<evidence type="ECO:0000313" key="2">
    <source>
        <dbReference type="EMBL" id="KAL1246710.1"/>
    </source>
</evidence>
<feature type="region of interest" description="Disordered" evidence="1">
    <location>
        <begin position="1"/>
        <end position="34"/>
    </location>
</feature>
<gene>
    <name evidence="2" type="ORF">QQF64_034362</name>
</gene>
<organism evidence="2 3">
    <name type="scientific">Cirrhinus molitorella</name>
    <name type="common">mud carp</name>
    <dbReference type="NCBI Taxonomy" id="172907"/>
    <lineage>
        <taxon>Eukaryota</taxon>
        <taxon>Metazoa</taxon>
        <taxon>Chordata</taxon>
        <taxon>Craniata</taxon>
        <taxon>Vertebrata</taxon>
        <taxon>Euteleostomi</taxon>
        <taxon>Actinopterygii</taxon>
        <taxon>Neopterygii</taxon>
        <taxon>Teleostei</taxon>
        <taxon>Ostariophysi</taxon>
        <taxon>Cypriniformes</taxon>
        <taxon>Cyprinidae</taxon>
        <taxon>Labeoninae</taxon>
        <taxon>Labeonini</taxon>
        <taxon>Cirrhinus</taxon>
    </lineage>
</organism>
<name>A0ABR3L1C5_9TELE</name>
<sequence length="95" mass="9463">DSGCANVPASANGPGDHDGSGDPDGARNAADTATASANNCAGHQLTACRTSCCNRSLPKDPTGELSSQTLAKSVGSLRQVPQDTASTGQVYCPQT</sequence>
<feature type="non-terminal residue" evidence="2">
    <location>
        <position position="1"/>
    </location>
</feature>
<reference evidence="2 3" key="1">
    <citation type="submission" date="2023-09" db="EMBL/GenBank/DDBJ databases">
        <authorList>
            <person name="Wang M."/>
        </authorList>
    </citation>
    <scope>NUCLEOTIDE SEQUENCE [LARGE SCALE GENOMIC DNA]</scope>
    <source>
        <strain evidence="2">GT-2023</strain>
        <tissue evidence="2">Liver</tissue>
    </source>
</reference>
<evidence type="ECO:0000256" key="1">
    <source>
        <dbReference type="SAM" id="MobiDB-lite"/>
    </source>
</evidence>
<accession>A0ABR3L1C5</accession>
<feature type="region of interest" description="Disordered" evidence="1">
    <location>
        <begin position="75"/>
        <end position="95"/>
    </location>
</feature>
<feature type="compositionally biased region" description="Polar residues" evidence="1">
    <location>
        <begin position="79"/>
        <end position="95"/>
    </location>
</feature>
<feature type="non-terminal residue" evidence="2">
    <location>
        <position position="95"/>
    </location>
</feature>
<dbReference type="EMBL" id="JAYMGO010000144">
    <property type="protein sequence ID" value="KAL1246710.1"/>
    <property type="molecule type" value="Genomic_DNA"/>
</dbReference>
<keyword evidence="3" id="KW-1185">Reference proteome</keyword>
<comment type="caution">
    <text evidence="2">The sequence shown here is derived from an EMBL/GenBank/DDBJ whole genome shotgun (WGS) entry which is preliminary data.</text>
</comment>
<proteinExistence type="predicted"/>
<evidence type="ECO:0000313" key="3">
    <source>
        <dbReference type="Proteomes" id="UP001558613"/>
    </source>
</evidence>